<proteinExistence type="predicted"/>
<dbReference type="Proteomes" id="UP000216207">
    <property type="component" value="Unassembled WGS sequence"/>
</dbReference>
<dbReference type="OMA" id="SRDKAWE"/>
<comment type="caution">
    <text evidence="1">The sequence shown here is derived from an EMBL/GenBank/DDBJ whole genome shotgun (WGS) entry which is preliminary data.</text>
</comment>
<accession>A0A268P2U3</accession>
<dbReference type="EMBL" id="NPCC01000007">
    <property type="protein sequence ID" value="PAE89625.1"/>
    <property type="molecule type" value="Genomic_DNA"/>
</dbReference>
<gene>
    <name evidence="1" type="ORF">CHH72_07035</name>
</gene>
<evidence type="ECO:0000313" key="2">
    <source>
        <dbReference type="Proteomes" id="UP000216207"/>
    </source>
</evidence>
<dbReference type="RefSeq" id="WP_011247546.1">
    <property type="nucleotide sequence ID" value="NZ_BOQQ01000002.1"/>
</dbReference>
<reference evidence="1 2" key="1">
    <citation type="submission" date="2017-07" db="EMBL/GenBank/DDBJ databases">
        <title>Isolation and whole genome analysis of endospore-forming bacteria from heroin.</title>
        <authorList>
            <person name="Kalinowski J."/>
            <person name="Ahrens B."/>
            <person name="Al-Dilaimi A."/>
            <person name="Winkler A."/>
            <person name="Wibberg D."/>
            <person name="Schleenbecker U."/>
            <person name="Ruckert C."/>
            <person name="Wolfel R."/>
            <person name="Grass G."/>
        </authorList>
    </citation>
    <scope>NUCLEOTIDE SEQUENCE [LARGE SCALE GENOMIC DNA]</scope>
    <source>
        <strain evidence="1 2">7539</strain>
    </source>
</reference>
<organism evidence="1 2">
    <name type="scientific">Shouchella clausii</name>
    <name type="common">Alkalihalobacillus clausii</name>
    <dbReference type="NCBI Taxonomy" id="79880"/>
    <lineage>
        <taxon>Bacteria</taxon>
        <taxon>Bacillati</taxon>
        <taxon>Bacillota</taxon>
        <taxon>Bacilli</taxon>
        <taxon>Bacillales</taxon>
        <taxon>Bacillaceae</taxon>
        <taxon>Shouchella</taxon>
    </lineage>
</organism>
<dbReference type="AlphaFoldDB" id="A0A268P2U3"/>
<sequence>MGFRETMNRIFSTRTETGEEHPVKELQTRYYKTTKDKAMRTIEQVLTQQGLTIKRSEDDRGEIVAQTKSGKKLLLVASIITVKPYRTAVDFSCATETVLPSDFGYSRKFILALYQKLDQELTYVGSALGQELL</sequence>
<evidence type="ECO:0000313" key="1">
    <source>
        <dbReference type="EMBL" id="PAE89625.1"/>
    </source>
</evidence>
<protein>
    <submittedName>
        <fullName evidence="1">DUF1499 domain-containing protein</fullName>
    </submittedName>
</protein>
<name>A0A268P2U3_SHOCL</name>